<sequence length="113" mass="13227">MENQDPDTLLLPSPEKLREIAEKQDAKAKEIAERRKREGLVPDDRDAAAQLIQKNYRGYRTRRALQGYGLDSNARWIEVLKDGENVSFCFWERWLLMCGYSEVLQYYQDGVAQ</sequence>
<protein>
    <submittedName>
        <fullName evidence="1">Uncharacterized protein</fullName>
    </submittedName>
</protein>
<keyword evidence="2" id="KW-1185">Reference proteome</keyword>
<dbReference type="EMBL" id="MU001636">
    <property type="protein sequence ID" value="KAF2482574.1"/>
    <property type="molecule type" value="Genomic_DNA"/>
</dbReference>
<organism evidence="1 2">
    <name type="scientific">Neohortaea acidophila</name>
    <dbReference type="NCBI Taxonomy" id="245834"/>
    <lineage>
        <taxon>Eukaryota</taxon>
        <taxon>Fungi</taxon>
        <taxon>Dikarya</taxon>
        <taxon>Ascomycota</taxon>
        <taxon>Pezizomycotina</taxon>
        <taxon>Dothideomycetes</taxon>
        <taxon>Dothideomycetidae</taxon>
        <taxon>Mycosphaerellales</taxon>
        <taxon>Teratosphaeriaceae</taxon>
        <taxon>Neohortaea</taxon>
    </lineage>
</organism>
<proteinExistence type="predicted"/>
<dbReference type="Proteomes" id="UP000799767">
    <property type="component" value="Unassembled WGS sequence"/>
</dbReference>
<gene>
    <name evidence="1" type="ORF">BDY17DRAFT_162201</name>
</gene>
<name>A0A6A6PSC8_9PEZI</name>
<dbReference type="InterPro" id="IPR000048">
    <property type="entry name" value="IQ_motif_EF-hand-BS"/>
</dbReference>
<dbReference type="GeneID" id="54470730"/>
<dbReference type="RefSeq" id="XP_033589144.1">
    <property type="nucleotide sequence ID" value="XM_033729728.1"/>
</dbReference>
<dbReference type="OrthoDB" id="7344096at2759"/>
<dbReference type="AlphaFoldDB" id="A0A6A6PSC8"/>
<dbReference type="PROSITE" id="PS50096">
    <property type="entry name" value="IQ"/>
    <property type="match status" value="1"/>
</dbReference>
<reference evidence="1" key="1">
    <citation type="journal article" date="2020" name="Stud. Mycol.">
        <title>101 Dothideomycetes genomes: a test case for predicting lifestyles and emergence of pathogens.</title>
        <authorList>
            <person name="Haridas S."/>
            <person name="Albert R."/>
            <person name="Binder M."/>
            <person name="Bloem J."/>
            <person name="Labutti K."/>
            <person name="Salamov A."/>
            <person name="Andreopoulos B."/>
            <person name="Baker S."/>
            <person name="Barry K."/>
            <person name="Bills G."/>
            <person name="Bluhm B."/>
            <person name="Cannon C."/>
            <person name="Castanera R."/>
            <person name="Culley D."/>
            <person name="Daum C."/>
            <person name="Ezra D."/>
            <person name="Gonzalez J."/>
            <person name="Henrissat B."/>
            <person name="Kuo A."/>
            <person name="Liang C."/>
            <person name="Lipzen A."/>
            <person name="Lutzoni F."/>
            <person name="Magnuson J."/>
            <person name="Mondo S."/>
            <person name="Nolan M."/>
            <person name="Ohm R."/>
            <person name="Pangilinan J."/>
            <person name="Park H.-J."/>
            <person name="Ramirez L."/>
            <person name="Alfaro M."/>
            <person name="Sun H."/>
            <person name="Tritt A."/>
            <person name="Yoshinaga Y."/>
            <person name="Zwiers L.-H."/>
            <person name="Turgeon B."/>
            <person name="Goodwin S."/>
            <person name="Spatafora J."/>
            <person name="Crous P."/>
            <person name="Grigoriev I."/>
        </authorList>
    </citation>
    <scope>NUCLEOTIDE SEQUENCE</scope>
    <source>
        <strain evidence="1">CBS 113389</strain>
    </source>
</reference>
<evidence type="ECO:0000313" key="2">
    <source>
        <dbReference type="Proteomes" id="UP000799767"/>
    </source>
</evidence>
<accession>A0A6A6PSC8</accession>
<dbReference type="Pfam" id="PF00612">
    <property type="entry name" value="IQ"/>
    <property type="match status" value="1"/>
</dbReference>
<evidence type="ECO:0000313" key="1">
    <source>
        <dbReference type="EMBL" id="KAF2482574.1"/>
    </source>
</evidence>